<comment type="similarity">
    <text evidence="1 5 6">Belongs to the peptidase S8 family.</text>
</comment>
<feature type="active site" description="Charge relay system" evidence="5">
    <location>
        <position position="639"/>
    </location>
</feature>
<proteinExistence type="inferred from homology"/>
<dbReference type="CDD" id="cd00306">
    <property type="entry name" value="Peptidases_S8_S53"/>
    <property type="match status" value="1"/>
</dbReference>
<keyword evidence="11" id="KW-1185">Reference proteome</keyword>
<dbReference type="EMBL" id="JAAOAO010000291">
    <property type="protein sequence ID" value="KAF5549964.1"/>
    <property type="molecule type" value="Genomic_DNA"/>
</dbReference>
<evidence type="ECO:0000256" key="1">
    <source>
        <dbReference type="ARBA" id="ARBA00011073"/>
    </source>
</evidence>
<dbReference type="PROSITE" id="PS51892">
    <property type="entry name" value="SUBTILASE"/>
    <property type="match status" value="1"/>
</dbReference>
<dbReference type="PRINTS" id="PR00723">
    <property type="entry name" value="SUBTILISIN"/>
</dbReference>
<dbReference type="PROSITE" id="PS00138">
    <property type="entry name" value="SUBTILASE_SER"/>
    <property type="match status" value="1"/>
</dbReference>
<comment type="caution">
    <text evidence="10">The sequence shown here is derived from an EMBL/GenBank/DDBJ whole genome shotgun (WGS) entry which is preliminary data.</text>
</comment>
<dbReference type="Pfam" id="PF00082">
    <property type="entry name" value="Peptidase_S8"/>
    <property type="match status" value="1"/>
</dbReference>
<keyword evidence="7" id="KW-0732">Signal</keyword>
<sequence length="874" mass="98271">MSSNRTKFLSELYLFVTGLIWGEVSSTDPFEPELIANDEQDDKDFLQFESAMAVISRAYDKNGDTSDNILKGGNSDLKLGNALQEQLTTFGNRLPDLDNIGHNASSSSSSKYGPSIVKIHQYRESILVTGTCNGQIQQHLLPSSTAQLKDIVAGLTKVNNLAEEEAFTKDVENLGESKPSKVPMNRECMDLPSESLFEHLIKGICQNKDHKALLKLSGWNEIHEKSVFHMILPCCRTADGHERPQCYVSCTLQSSQDTEHSAEHLRICEETEEARSWNIPLWLSFNDANIWLANTKGLKTHSSATTHNRRQITLEQLIQQRGMKTSDIHMVLKKFHLAYRLVSSVHHLYLGPWIQQDLTPKTIFFMHDAQTDVGEVLTAPYIDCLLQSVLRDTNDAVKDFSCEMQGPSRFFLSLAQVLIDIFKGETGHFDYGDDLRAWYDTLSEEAEAILKDDLAQHYRTAVYSCLLFFRHYRVEMRKAKENEARARLVILEHIISPLKENLDIWEEQVLQLSRVFRSSTGTGLMQGAHGVTNDQPGLATFTLFSDEDNRNEVLSNVSQVQSEHDFSPLMQRFLQRHILRGAGIENATDYLSARVKVAVIDTGLTCADDDHVLFAARGRIHRGRSFVGEETDWSDIHGHGTHVTKLLLRHAPECEVFIAKISNTRAFSESRVGQLAEALEWAGEQADIINLSFGLGQLCPSIRLKEVIDNLVRRRKLVFAAASNSGGNGSRPWPGNHPGVFCIHATNQRGTTNPDMNPTAMYTKDNFATLGEDIESYWMGKERCISGTSFATPIAAALAANILEFARRNLGFEEGNALQAYGPMRRLFRNKMTDNGEANGVYHYIKPWGDRLWGEQASNEDVARNLRDFLILGD</sequence>
<reference evidence="10 11" key="1">
    <citation type="submission" date="2020-05" db="EMBL/GenBank/DDBJ databases">
        <title>Identification and distribution of gene clusters putatively required for synthesis of sphingolipid metabolism inhibitors in phylogenetically diverse species of the filamentous fungus Fusarium.</title>
        <authorList>
            <person name="Kim H.-S."/>
            <person name="Busman M."/>
            <person name="Brown D.W."/>
            <person name="Divon H."/>
            <person name="Uhlig S."/>
            <person name="Proctor R.H."/>
        </authorList>
    </citation>
    <scope>NUCLEOTIDE SEQUENCE [LARGE SCALE GENOMIC DNA]</scope>
    <source>
        <strain evidence="10 11">NRRL 25196</strain>
    </source>
</reference>
<organism evidence="10 11">
    <name type="scientific">Fusarium napiforme</name>
    <dbReference type="NCBI Taxonomy" id="42672"/>
    <lineage>
        <taxon>Eukaryota</taxon>
        <taxon>Fungi</taxon>
        <taxon>Dikarya</taxon>
        <taxon>Ascomycota</taxon>
        <taxon>Pezizomycotina</taxon>
        <taxon>Sordariomycetes</taxon>
        <taxon>Hypocreomycetidae</taxon>
        <taxon>Hypocreales</taxon>
        <taxon>Nectriaceae</taxon>
        <taxon>Fusarium</taxon>
        <taxon>Fusarium fujikuroi species complex</taxon>
    </lineage>
</organism>
<dbReference type="GO" id="GO:0006508">
    <property type="term" value="P:proteolysis"/>
    <property type="evidence" value="ECO:0007669"/>
    <property type="project" value="UniProtKB-KW"/>
</dbReference>
<evidence type="ECO:0000256" key="2">
    <source>
        <dbReference type="ARBA" id="ARBA00022670"/>
    </source>
</evidence>
<dbReference type="PANTHER" id="PTHR43806:SF11">
    <property type="entry name" value="CEREVISIN-RELATED"/>
    <property type="match status" value="1"/>
</dbReference>
<evidence type="ECO:0000256" key="5">
    <source>
        <dbReference type="PROSITE-ProRule" id="PRU01240"/>
    </source>
</evidence>
<keyword evidence="3 5" id="KW-0378">Hydrolase</keyword>
<gene>
    <name evidence="10" type="ORF">FNAPI_7881</name>
</gene>
<evidence type="ECO:0000256" key="6">
    <source>
        <dbReference type="RuleBase" id="RU003355"/>
    </source>
</evidence>
<dbReference type="InterPro" id="IPR023827">
    <property type="entry name" value="Peptidase_S8_Asp-AS"/>
</dbReference>
<feature type="active site" description="Charge relay system" evidence="5">
    <location>
        <position position="789"/>
    </location>
</feature>
<evidence type="ECO:0000256" key="4">
    <source>
        <dbReference type="ARBA" id="ARBA00022825"/>
    </source>
</evidence>
<dbReference type="PROSITE" id="PS00136">
    <property type="entry name" value="SUBTILASE_ASP"/>
    <property type="match status" value="1"/>
</dbReference>
<evidence type="ECO:0000313" key="11">
    <source>
        <dbReference type="Proteomes" id="UP000574317"/>
    </source>
</evidence>
<dbReference type="Gene3D" id="3.40.50.200">
    <property type="entry name" value="Peptidase S8/S53 domain"/>
    <property type="match status" value="1"/>
</dbReference>
<feature type="domain" description="DUF7580" evidence="9">
    <location>
        <begin position="194"/>
        <end position="503"/>
    </location>
</feature>
<evidence type="ECO:0000256" key="3">
    <source>
        <dbReference type="ARBA" id="ARBA00022801"/>
    </source>
</evidence>
<dbReference type="Proteomes" id="UP000574317">
    <property type="component" value="Unassembled WGS sequence"/>
</dbReference>
<dbReference type="Pfam" id="PF24476">
    <property type="entry name" value="DUF7580"/>
    <property type="match status" value="1"/>
</dbReference>
<name>A0A8H5J6Y7_9HYPO</name>
<feature type="domain" description="Peptidase S8/S53" evidence="8">
    <location>
        <begin position="594"/>
        <end position="835"/>
    </location>
</feature>
<accession>A0A8H5J6Y7</accession>
<dbReference type="SUPFAM" id="SSF52743">
    <property type="entry name" value="Subtilisin-like"/>
    <property type="match status" value="1"/>
</dbReference>
<evidence type="ECO:0000256" key="7">
    <source>
        <dbReference type="SAM" id="SignalP"/>
    </source>
</evidence>
<keyword evidence="2 5" id="KW-0645">Protease</keyword>
<dbReference type="InterPro" id="IPR000209">
    <property type="entry name" value="Peptidase_S8/S53_dom"/>
</dbReference>
<dbReference type="GO" id="GO:0004252">
    <property type="term" value="F:serine-type endopeptidase activity"/>
    <property type="evidence" value="ECO:0007669"/>
    <property type="project" value="UniProtKB-UniRule"/>
</dbReference>
<dbReference type="InterPro" id="IPR056002">
    <property type="entry name" value="DUF7580"/>
</dbReference>
<feature type="active site" description="Charge relay system" evidence="5">
    <location>
        <position position="601"/>
    </location>
</feature>
<dbReference type="AlphaFoldDB" id="A0A8H5J6Y7"/>
<keyword evidence="4 5" id="KW-0720">Serine protease</keyword>
<protein>
    <submittedName>
        <fullName evidence="10">Subtilisin</fullName>
    </submittedName>
</protein>
<evidence type="ECO:0000259" key="8">
    <source>
        <dbReference type="Pfam" id="PF00082"/>
    </source>
</evidence>
<feature type="chain" id="PRO_5034525143" evidence="7">
    <location>
        <begin position="27"/>
        <end position="874"/>
    </location>
</feature>
<dbReference type="PANTHER" id="PTHR43806">
    <property type="entry name" value="PEPTIDASE S8"/>
    <property type="match status" value="1"/>
</dbReference>
<dbReference type="InterPro" id="IPR015500">
    <property type="entry name" value="Peptidase_S8_subtilisin-rel"/>
</dbReference>
<feature type="signal peptide" evidence="7">
    <location>
        <begin position="1"/>
        <end position="26"/>
    </location>
</feature>
<dbReference type="InterPro" id="IPR023828">
    <property type="entry name" value="Peptidase_S8_Ser-AS"/>
</dbReference>
<evidence type="ECO:0000259" key="9">
    <source>
        <dbReference type="Pfam" id="PF24476"/>
    </source>
</evidence>
<evidence type="ECO:0000313" key="10">
    <source>
        <dbReference type="EMBL" id="KAF5549964.1"/>
    </source>
</evidence>
<dbReference type="InterPro" id="IPR050131">
    <property type="entry name" value="Peptidase_S8_subtilisin-like"/>
</dbReference>
<dbReference type="InterPro" id="IPR036852">
    <property type="entry name" value="Peptidase_S8/S53_dom_sf"/>
</dbReference>